<dbReference type="Pfam" id="PF01699">
    <property type="entry name" value="Na_Ca_ex"/>
    <property type="match status" value="1"/>
</dbReference>
<dbReference type="EMBL" id="VSSQ01060417">
    <property type="protein sequence ID" value="MPN13861.1"/>
    <property type="molecule type" value="Genomic_DNA"/>
</dbReference>
<dbReference type="GO" id="GO:0016020">
    <property type="term" value="C:membrane"/>
    <property type="evidence" value="ECO:0007669"/>
    <property type="project" value="InterPro"/>
</dbReference>
<evidence type="ECO:0000256" key="3">
    <source>
        <dbReference type="ARBA" id="ARBA00022692"/>
    </source>
</evidence>
<evidence type="ECO:0000256" key="1">
    <source>
        <dbReference type="ARBA" id="ARBA00004127"/>
    </source>
</evidence>
<dbReference type="PANTHER" id="PTHR31503:SF22">
    <property type="entry name" value="VACUOLAR CALCIUM ION TRANSPORTER"/>
    <property type="match status" value="1"/>
</dbReference>
<keyword evidence="3 7" id="KW-0812">Transmembrane</keyword>
<evidence type="ECO:0000256" key="2">
    <source>
        <dbReference type="ARBA" id="ARBA00022448"/>
    </source>
</evidence>
<comment type="caution">
    <text evidence="9">The sequence shown here is derived from an EMBL/GenBank/DDBJ whole genome shotgun (WGS) entry which is preliminary data.</text>
</comment>
<gene>
    <name evidence="9" type="ORF">SDC9_161187</name>
</gene>
<dbReference type="GO" id="GO:0006874">
    <property type="term" value="P:intracellular calcium ion homeostasis"/>
    <property type="evidence" value="ECO:0007669"/>
    <property type="project" value="TreeGrafter"/>
</dbReference>
<organism evidence="9">
    <name type="scientific">bioreactor metagenome</name>
    <dbReference type="NCBI Taxonomy" id="1076179"/>
    <lineage>
        <taxon>unclassified sequences</taxon>
        <taxon>metagenomes</taxon>
        <taxon>ecological metagenomes</taxon>
    </lineage>
</organism>
<name>A0A645FHK7_9ZZZZ</name>
<evidence type="ECO:0000256" key="6">
    <source>
        <dbReference type="ARBA" id="ARBA00023136"/>
    </source>
</evidence>
<evidence type="ECO:0000256" key="7">
    <source>
        <dbReference type="SAM" id="Phobius"/>
    </source>
</evidence>
<dbReference type="PANTHER" id="PTHR31503">
    <property type="entry name" value="VACUOLAR CALCIUM ION TRANSPORTER"/>
    <property type="match status" value="1"/>
</dbReference>
<dbReference type="GO" id="GO:0012505">
    <property type="term" value="C:endomembrane system"/>
    <property type="evidence" value="ECO:0007669"/>
    <property type="project" value="UniProtKB-SubCell"/>
</dbReference>
<protein>
    <submittedName>
        <fullName evidence="9">Ca(2+)/H(+) antiporter</fullName>
    </submittedName>
</protein>
<evidence type="ECO:0000256" key="4">
    <source>
        <dbReference type="ARBA" id="ARBA00022989"/>
    </source>
</evidence>
<feature type="domain" description="Sodium/calcium exchanger membrane region" evidence="8">
    <location>
        <begin position="2"/>
        <end position="103"/>
    </location>
</feature>
<proteinExistence type="predicted"/>
<feature type="transmembrane region" description="Helical" evidence="7">
    <location>
        <begin position="58"/>
        <end position="79"/>
    </location>
</feature>
<evidence type="ECO:0000256" key="5">
    <source>
        <dbReference type="ARBA" id="ARBA00023065"/>
    </source>
</evidence>
<dbReference type="InterPro" id="IPR004713">
    <property type="entry name" value="CaH_exchang"/>
</dbReference>
<keyword evidence="4 7" id="KW-1133">Transmembrane helix</keyword>
<evidence type="ECO:0000313" key="9">
    <source>
        <dbReference type="EMBL" id="MPN13861.1"/>
    </source>
</evidence>
<keyword evidence="5" id="KW-0406">Ion transport</keyword>
<dbReference type="Gene3D" id="1.20.1420.30">
    <property type="entry name" value="NCX, central ion-binding region"/>
    <property type="match status" value="1"/>
</dbReference>
<feature type="transmembrane region" description="Helical" evidence="7">
    <location>
        <begin position="29"/>
        <end position="52"/>
    </location>
</feature>
<keyword evidence="6 7" id="KW-0472">Membrane</keyword>
<sequence length="108" mass="11701">MVPIIGNIAEHMVAITMAHKNKMNLSMEIAVSSSLQIALFVAPILVFISLIMKNPLTLVFNPFELAALGCTVLISYLVSSDGESNWLEGAALLAVYLIFGLAFFIFPV</sequence>
<dbReference type="InterPro" id="IPR004837">
    <property type="entry name" value="NaCa_Exmemb"/>
</dbReference>
<dbReference type="GO" id="GO:0015369">
    <property type="term" value="F:calcium:proton antiporter activity"/>
    <property type="evidence" value="ECO:0007669"/>
    <property type="project" value="TreeGrafter"/>
</dbReference>
<dbReference type="AlphaFoldDB" id="A0A645FHK7"/>
<keyword evidence="2" id="KW-0813">Transport</keyword>
<reference evidence="9" key="1">
    <citation type="submission" date="2019-08" db="EMBL/GenBank/DDBJ databases">
        <authorList>
            <person name="Kucharzyk K."/>
            <person name="Murdoch R.W."/>
            <person name="Higgins S."/>
            <person name="Loffler F."/>
        </authorList>
    </citation>
    <scope>NUCLEOTIDE SEQUENCE</scope>
</reference>
<accession>A0A645FHK7</accession>
<comment type="subcellular location">
    <subcellularLocation>
        <location evidence="1">Endomembrane system</location>
        <topology evidence="1">Multi-pass membrane protein</topology>
    </subcellularLocation>
</comment>
<feature type="transmembrane region" description="Helical" evidence="7">
    <location>
        <begin position="86"/>
        <end position="106"/>
    </location>
</feature>
<dbReference type="InterPro" id="IPR044880">
    <property type="entry name" value="NCX_ion-bd_dom_sf"/>
</dbReference>
<evidence type="ECO:0000259" key="8">
    <source>
        <dbReference type="Pfam" id="PF01699"/>
    </source>
</evidence>